<dbReference type="InterPro" id="IPR008274">
    <property type="entry name" value="AldOxase/xan_DH_MoCoBD1"/>
</dbReference>
<dbReference type="InterPro" id="IPR037165">
    <property type="entry name" value="AldOxase/xan_DH_Mopterin-bd_sf"/>
</dbReference>
<gene>
    <name evidence="2" type="ORF">DCMF_12280</name>
</gene>
<evidence type="ECO:0000259" key="1">
    <source>
        <dbReference type="SMART" id="SM01008"/>
    </source>
</evidence>
<dbReference type="Pfam" id="PF02738">
    <property type="entry name" value="MoCoBD_1"/>
    <property type="match status" value="1"/>
</dbReference>
<dbReference type="OrthoDB" id="41753at2"/>
<reference evidence="2 3" key="1">
    <citation type="submission" date="2016-10" db="EMBL/GenBank/DDBJ databases">
        <title>Complete Genome Sequence of Peptococcaceae strain DCMF.</title>
        <authorList>
            <person name="Edwards R.J."/>
            <person name="Holland S.I."/>
            <person name="Deshpande N.P."/>
            <person name="Wong Y.K."/>
            <person name="Ertan H."/>
            <person name="Manefield M."/>
            <person name="Russell T.L."/>
            <person name="Lee M.J."/>
        </authorList>
    </citation>
    <scope>NUCLEOTIDE SEQUENCE [LARGE SCALE GENOMIC DNA]</scope>
    <source>
        <strain evidence="2 3">DCMF</strain>
    </source>
</reference>
<dbReference type="InterPro" id="IPR000674">
    <property type="entry name" value="Ald_Oxase/Xan_DH_a/b"/>
</dbReference>
<dbReference type="KEGG" id="fwa:DCMF_12280"/>
<sequence length="764" mass="83289">MTGYKTIGKSTPFIDAAEKVTGRAVYTTDMKFPNMLYGKILRSTIPHGRIVGIDTSEAEKLPGVEAVITAKDTPLIKFGIFHEDWYILAHEKVRFAGDEVAAVAAINEDIAGEALKLIKVHYEELPAVFDPKEAAQPDAVDINGVKNNIASKFHVERGNVDQAFEESHLIIEKDFYTTQVYQAYMETMAAVVKPEDNGRLTFYLPIQIPSKTRVTYAKALGMKIEDIHVIQPTTGGGFGAKMETVLHLIAAVLAQKTGKPVRIINTREEDFEGGNPRVPMHFHVKMGFSKEGMIKAKDLVLYAGAGGRACYGVPVLGTACFRHDQLYKYENVRANGYLVYTNMVPSGCFRGFGNSQGTFCIECIMDEAAEKLGIDPADIRLRNAVYPGFVSCHGWVINSCLLQECITKAVEAAQWQEKRKEKKSGRGIGLACCNHVSGYSAFFPPFHGSAAVIRMNMDGKFLVMSGEIEIGQGQKTAFAMMAAEALDVPLENVRMAPIDTDYIPFGLGCWASRSTALGGKAIQNAAEDLKGKILQFVSQEYGIAVEQLSIANGVVVNTQGEEITDLSEIGRKYLYKTNGSYLYGQGYVDPGTVVPDMATKMGNPSITYPFACHIAEVDVDVETGVVKVIDYVAAHDVGKVINPMGAEGQIEGGVAMGIGWALTENMVYQNGVLKNSHFLDYRLPGSKDVPDMKSIFLESNDPNTGFGSKGLGEPAINPVVPAIANAIHDAVGIRLTELPFTPDKVLKAIQEKKKNKEGEPCRNF</sequence>
<dbReference type="SUPFAM" id="SSF54665">
    <property type="entry name" value="CO dehydrogenase molybdoprotein N-domain-like"/>
    <property type="match status" value="1"/>
</dbReference>
<dbReference type="Pfam" id="PF01315">
    <property type="entry name" value="Ald_Xan_dh_C"/>
    <property type="match status" value="1"/>
</dbReference>
<dbReference type="PANTHER" id="PTHR11908:SF157">
    <property type="entry name" value="XANTHINE DEHYDROGENASE SUBUNIT D-RELATED"/>
    <property type="match status" value="1"/>
</dbReference>
<evidence type="ECO:0000313" key="3">
    <source>
        <dbReference type="Proteomes" id="UP000323521"/>
    </source>
</evidence>
<dbReference type="SMART" id="SM01008">
    <property type="entry name" value="Ald_Xan_dh_C"/>
    <property type="match status" value="1"/>
</dbReference>
<accession>A0A3G1KSP6</accession>
<dbReference type="SUPFAM" id="SSF56003">
    <property type="entry name" value="Molybdenum cofactor-binding domain"/>
    <property type="match status" value="1"/>
</dbReference>
<dbReference type="Gene3D" id="3.30.365.10">
    <property type="entry name" value="Aldehyde oxidase/xanthine dehydrogenase, molybdopterin binding domain"/>
    <property type="match status" value="4"/>
</dbReference>
<organism evidence="2 3">
    <name type="scientific">Formimonas warabiya</name>
    <dbReference type="NCBI Taxonomy" id="1761012"/>
    <lineage>
        <taxon>Bacteria</taxon>
        <taxon>Bacillati</taxon>
        <taxon>Bacillota</taxon>
        <taxon>Clostridia</taxon>
        <taxon>Eubacteriales</taxon>
        <taxon>Peptococcaceae</taxon>
        <taxon>Candidatus Formimonas</taxon>
    </lineage>
</organism>
<dbReference type="Gene3D" id="3.90.1170.50">
    <property type="entry name" value="Aldehyde oxidase/xanthine dehydrogenase, a/b hammerhead"/>
    <property type="match status" value="1"/>
</dbReference>
<name>A0A3G1KSP6_FORW1</name>
<dbReference type="InterPro" id="IPR046867">
    <property type="entry name" value="AldOxase/xan_DH_MoCoBD2"/>
</dbReference>
<dbReference type="RefSeq" id="WP_148134705.1">
    <property type="nucleotide sequence ID" value="NZ_CP017634.1"/>
</dbReference>
<dbReference type="Proteomes" id="UP000323521">
    <property type="component" value="Chromosome"/>
</dbReference>
<dbReference type="InterPro" id="IPR036856">
    <property type="entry name" value="Ald_Oxase/Xan_DH_a/b_sf"/>
</dbReference>
<dbReference type="AlphaFoldDB" id="A0A3G1KSP6"/>
<dbReference type="GO" id="GO:0005506">
    <property type="term" value="F:iron ion binding"/>
    <property type="evidence" value="ECO:0007669"/>
    <property type="project" value="InterPro"/>
</dbReference>
<dbReference type="EMBL" id="CP017634">
    <property type="protein sequence ID" value="ATW25450.1"/>
    <property type="molecule type" value="Genomic_DNA"/>
</dbReference>
<protein>
    <recommendedName>
        <fullName evidence="1">Aldehyde oxidase/xanthine dehydrogenase a/b hammerhead domain-containing protein</fullName>
    </recommendedName>
</protein>
<feature type="domain" description="Aldehyde oxidase/xanthine dehydrogenase a/b hammerhead" evidence="1">
    <location>
        <begin position="21"/>
        <end position="126"/>
    </location>
</feature>
<dbReference type="Pfam" id="PF20256">
    <property type="entry name" value="MoCoBD_2"/>
    <property type="match status" value="1"/>
</dbReference>
<proteinExistence type="predicted"/>
<keyword evidence="3" id="KW-1185">Reference proteome</keyword>
<dbReference type="GO" id="GO:0016491">
    <property type="term" value="F:oxidoreductase activity"/>
    <property type="evidence" value="ECO:0007669"/>
    <property type="project" value="InterPro"/>
</dbReference>
<dbReference type="PANTHER" id="PTHR11908">
    <property type="entry name" value="XANTHINE DEHYDROGENASE"/>
    <property type="match status" value="1"/>
</dbReference>
<evidence type="ECO:0000313" key="2">
    <source>
        <dbReference type="EMBL" id="ATW25450.1"/>
    </source>
</evidence>
<dbReference type="InterPro" id="IPR016208">
    <property type="entry name" value="Ald_Oxase/xanthine_DH-like"/>
</dbReference>